<dbReference type="Proteomes" id="UP000549616">
    <property type="component" value="Unassembled WGS sequence"/>
</dbReference>
<dbReference type="RefSeq" id="WP_179777274.1">
    <property type="nucleotide sequence ID" value="NZ_JACCFK010000002.1"/>
</dbReference>
<dbReference type="InterPro" id="IPR027479">
    <property type="entry name" value="S-Me-THD_N_sf"/>
</dbReference>
<sequence length="360" mass="36690">MDQVAEAAIDDVMRGAVHFGSGGGGDPYLGRQLLTAAVRRHGPVPLARPDELAPDTLVLPVVSGGTPHALLEKAHDAAEAETLLAAVEARAGRKCGAVLPVQLGSINVALPLVVAAELGLPCLDADLMRRTLPSIDLTLPRLAGHPVPPITVVGGAGVVAEFSSGAGTVLGELVRAVMPALGLVALISAYRLTAGDCTRLGVAGSVSECGRIGSALADVRPARPDGHEPYLRACGGRLACTGTVAEVVQHSADGWPRGVVSVQTPGGLVRIDFQNENLVLSQEGTVLTTVPDLIGVADAETGDLVQTVDLAVGQDVHVITSPVDDRWHTPEGLAMVGPHAFGYAVDPVGFDGASPAAGTR</sequence>
<dbReference type="EMBL" id="JACCFK010000002">
    <property type="protein sequence ID" value="NYI93031.1"/>
    <property type="molecule type" value="Genomic_DNA"/>
</dbReference>
<dbReference type="Gene3D" id="3.40.1610.10">
    <property type="entry name" value="CV3147-like domain"/>
    <property type="match status" value="1"/>
</dbReference>
<dbReference type="Gene3D" id="2.40.390.10">
    <property type="entry name" value="CV3147-like"/>
    <property type="match status" value="1"/>
</dbReference>
<dbReference type="SUPFAM" id="SSF160991">
    <property type="entry name" value="CV3147-like"/>
    <property type="match status" value="1"/>
</dbReference>
<dbReference type="InterPro" id="IPR024071">
    <property type="entry name" value="S-Me-THD_C_sf"/>
</dbReference>
<protein>
    <recommendedName>
        <fullName evidence="5">DUF917 domain-containing protein</fullName>
    </recommendedName>
</protein>
<name>A0A853BEE4_9PSEU</name>
<evidence type="ECO:0000259" key="1">
    <source>
        <dbReference type="Pfam" id="PF06032"/>
    </source>
</evidence>
<feature type="domain" description="S-Me-THD N-terminal" evidence="1">
    <location>
        <begin position="9"/>
        <end position="160"/>
    </location>
</feature>
<evidence type="ECO:0000259" key="2">
    <source>
        <dbReference type="Pfam" id="PF20906"/>
    </source>
</evidence>
<comment type="caution">
    <text evidence="3">The sequence shown here is derived from an EMBL/GenBank/DDBJ whole genome shotgun (WGS) entry which is preliminary data.</text>
</comment>
<dbReference type="Pfam" id="PF20906">
    <property type="entry name" value="S-Me-THD_C"/>
    <property type="match status" value="1"/>
</dbReference>
<dbReference type="InterPro" id="IPR048350">
    <property type="entry name" value="S-Me-THD-like_C"/>
</dbReference>
<dbReference type="InterPro" id="IPR010318">
    <property type="entry name" value="S-Me-THD_N"/>
</dbReference>
<dbReference type="AlphaFoldDB" id="A0A853BEE4"/>
<proteinExistence type="predicted"/>
<evidence type="ECO:0000313" key="4">
    <source>
        <dbReference type="Proteomes" id="UP000549616"/>
    </source>
</evidence>
<feature type="domain" description="S-Me-THD-like C-terminal" evidence="2">
    <location>
        <begin position="171"/>
        <end position="346"/>
    </location>
</feature>
<evidence type="ECO:0000313" key="3">
    <source>
        <dbReference type="EMBL" id="NYI93031.1"/>
    </source>
</evidence>
<accession>A0A853BEE4</accession>
<evidence type="ECO:0008006" key="5">
    <source>
        <dbReference type="Google" id="ProtNLM"/>
    </source>
</evidence>
<gene>
    <name evidence="3" type="ORF">HNR02_006406</name>
</gene>
<keyword evidence="4" id="KW-1185">Reference proteome</keyword>
<organism evidence="3 4">
    <name type="scientific">Amycolatopsis endophytica</name>
    <dbReference type="NCBI Taxonomy" id="860233"/>
    <lineage>
        <taxon>Bacteria</taxon>
        <taxon>Bacillati</taxon>
        <taxon>Actinomycetota</taxon>
        <taxon>Actinomycetes</taxon>
        <taxon>Pseudonocardiales</taxon>
        <taxon>Pseudonocardiaceae</taxon>
        <taxon>Amycolatopsis</taxon>
    </lineage>
</organism>
<reference evidence="3 4" key="1">
    <citation type="submission" date="2020-07" db="EMBL/GenBank/DDBJ databases">
        <title>Sequencing the genomes of 1000 actinobacteria strains.</title>
        <authorList>
            <person name="Klenk H.-P."/>
        </authorList>
    </citation>
    <scope>NUCLEOTIDE SEQUENCE [LARGE SCALE GENOMIC DNA]</scope>
    <source>
        <strain evidence="3 4">DSM 104006</strain>
    </source>
</reference>
<dbReference type="Pfam" id="PF06032">
    <property type="entry name" value="S-Me-THD_N"/>
    <property type="match status" value="1"/>
</dbReference>